<accession>A0ACB9IY08</accession>
<proteinExistence type="predicted"/>
<reference evidence="1 2" key="2">
    <citation type="journal article" date="2022" name="Mol. Ecol. Resour.">
        <title>The genomes of chicory, endive, great burdock and yacon provide insights into Asteraceae paleo-polyploidization history and plant inulin production.</title>
        <authorList>
            <person name="Fan W."/>
            <person name="Wang S."/>
            <person name="Wang H."/>
            <person name="Wang A."/>
            <person name="Jiang F."/>
            <person name="Liu H."/>
            <person name="Zhao H."/>
            <person name="Xu D."/>
            <person name="Zhang Y."/>
        </authorList>
    </citation>
    <scope>NUCLEOTIDE SEQUENCE [LARGE SCALE GENOMIC DNA]</scope>
    <source>
        <strain evidence="2">cv. Yunnan</strain>
        <tissue evidence="1">Leaves</tissue>
    </source>
</reference>
<comment type="caution">
    <text evidence="1">The sequence shown here is derived from an EMBL/GenBank/DDBJ whole genome shotgun (WGS) entry which is preliminary data.</text>
</comment>
<protein>
    <submittedName>
        <fullName evidence="1">Uncharacterized protein</fullName>
    </submittedName>
</protein>
<dbReference type="EMBL" id="CM042023">
    <property type="protein sequence ID" value="KAI3812240.1"/>
    <property type="molecule type" value="Genomic_DNA"/>
</dbReference>
<reference evidence="2" key="1">
    <citation type="journal article" date="2022" name="Mol. Ecol. Resour.">
        <title>The genomes of chicory, endive, great burdock and yacon provide insights into Asteraceae palaeo-polyploidization history and plant inulin production.</title>
        <authorList>
            <person name="Fan W."/>
            <person name="Wang S."/>
            <person name="Wang H."/>
            <person name="Wang A."/>
            <person name="Jiang F."/>
            <person name="Liu H."/>
            <person name="Zhao H."/>
            <person name="Xu D."/>
            <person name="Zhang Y."/>
        </authorList>
    </citation>
    <scope>NUCLEOTIDE SEQUENCE [LARGE SCALE GENOMIC DNA]</scope>
    <source>
        <strain evidence="2">cv. Yunnan</strain>
    </source>
</reference>
<dbReference type="Proteomes" id="UP001056120">
    <property type="component" value="Linkage Group LG06"/>
</dbReference>
<keyword evidence="2" id="KW-1185">Reference proteome</keyword>
<gene>
    <name evidence="1" type="ORF">L1987_16947</name>
</gene>
<evidence type="ECO:0000313" key="1">
    <source>
        <dbReference type="EMBL" id="KAI3812240.1"/>
    </source>
</evidence>
<sequence length="73" mass="8371">MSPWLRSIPTKVVSECYLVCIEHSIIVAHTRSDPIDGRFHACKAIFIIVLEKYLHCWSKTYQTITVTVPHLSS</sequence>
<name>A0ACB9IY08_9ASTR</name>
<organism evidence="1 2">
    <name type="scientific">Smallanthus sonchifolius</name>
    <dbReference type="NCBI Taxonomy" id="185202"/>
    <lineage>
        <taxon>Eukaryota</taxon>
        <taxon>Viridiplantae</taxon>
        <taxon>Streptophyta</taxon>
        <taxon>Embryophyta</taxon>
        <taxon>Tracheophyta</taxon>
        <taxon>Spermatophyta</taxon>
        <taxon>Magnoliopsida</taxon>
        <taxon>eudicotyledons</taxon>
        <taxon>Gunneridae</taxon>
        <taxon>Pentapetalae</taxon>
        <taxon>asterids</taxon>
        <taxon>campanulids</taxon>
        <taxon>Asterales</taxon>
        <taxon>Asteraceae</taxon>
        <taxon>Asteroideae</taxon>
        <taxon>Heliantheae alliance</taxon>
        <taxon>Millerieae</taxon>
        <taxon>Smallanthus</taxon>
    </lineage>
</organism>
<evidence type="ECO:0000313" key="2">
    <source>
        <dbReference type="Proteomes" id="UP001056120"/>
    </source>
</evidence>